<feature type="region of interest" description="Disordered" evidence="2">
    <location>
        <begin position="769"/>
        <end position="788"/>
    </location>
</feature>
<feature type="region of interest" description="Disordered" evidence="2">
    <location>
        <begin position="535"/>
        <end position="577"/>
    </location>
</feature>
<name>A0A3M7SZK3_BRAPC</name>
<feature type="compositionally biased region" description="Acidic residues" evidence="2">
    <location>
        <begin position="169"/>
        <end position="183"/>
    </location>
</feature>
<feature type="region of interest" description="Disordered" evidence="2">
    <location>
        <begin position="656"/>
        <end position="678"/>
    </location>
</feature>
<feature type="compositionally biased region" description="Low complexity" evidence="2">
    <location>
        <begin position="668"/>
        <end position="678"/>
    </location>
</feature>
<feature type="compositionally biased region" description="Low complexity" evidence="2">
    <location>
        <begin position="1033"/>
        <end position="1054"/>
    </location>
</feature>
<gene>
    <name evidence="3" type="ORF">BpHYR1_036769</name>
</gene>
<feature type="compositionally biased region" description="Acidic residues" evidence="2">
    <location>
        <begin position="865"/>
        <end position="874"/>
    </location>
</feature>
<feature type="compositionally biased region" description="Basic and acidic residues" evidence="2">
    <location>
        <begin position="875"/>
        <end position="885"/>
    </location>
</feature>
<organism evidence="3 4">
    <name type="scientific">Brachionus plicatilis</name>
    <name type="common">Marine rotifer</name>
    <name type="synonym">Brachionus muelleri</name>
    <dbReference type="NCBI Taxonomy" id="10195"/>
    <lineage>
        <taxon>Eukaryota</taxon>
        <taxon>Metazoa</taxon>
        <taxon>Spiralia</taxon>
        <taxon>Gnathifera</taxon>
        <taxon>Rotifera</taxon>
        <taxon>Eurotatoria</taxon>
        <taxon>Monogononta</taxon>
        <taxon>Pseudotrocha</taxon>
        <taxon>Ploima</taxon>
        <taxon>Brachionidae</taxon>
        <taxon>Brachionus</taxon>
    </lineage>
</organism>
<feature type="region of interest" description="Disordered" evidence="2">
    <location>
        <begin position="865"/>
        <end position="885"/>
    </location>
</feature>
<accession>A0A3M7SZK3</accession>
<feature type="region of interest" description="Disordered" evidence="2">
    <location>
        <begin position="694"/>
        <end position="724"/>
    </location>
</feature>
<dbReference type="OrthoDB" id="10575413at2759"/>
<keyword evidence="1" id="KW-0175">Coiled coil</keyword>
<feature type="region of interest" description="Disordered" evidence="2">
    <location>
        <begin position="167"/>
        <end position="190"/>
    </location>
</feature>
<reference evidence="3 4" key="1">
    <citation type="journal article" date="2018" name="Sci. Rep.">
        <title>Genomic signatures of local adaptation to the degree of environmental predictability in rotifers.</title>
        <authorList>
            <person name="Franch-Gras L."/>
            <person name="Hahn C."/>
            <person name="Garcia-Roger E.M."/>
            <person name="Carmona M.J."/>
            <person name="Serra M."/>
            <person name="Gomez A."/>
        </authorList>
    </citation>
    <scope>NUCLEOTIDE SEQUENCE [LARGE SCALE GENOMIC DNA]</scope>
    <source>
        <strain evidence="3">HYR1</strain>
    </source>
</reference>
<keyword evidence="4" id="KW-1185">Reference proteome</keyword>
<protein>
    <submittedName>
        <fullName evidence="3">Uncharacterized protein</fullName>
    </submittedName>
</protein>
<sequence length="1206" mass="137497">MATSFILANKNSNNNPAQQVLATQQEAINSSPNPFFIDQTKANFLLQNYHKNLGDTFSRLDELNEEEEEEEEEDFDDQGLDEELDNSNLEFSDHAGVYQLLNEYQDFDFDVKHFGKYDIGQLKKNYQLTFGKKSKMMRENDEDSLVFSSLNTAQKFNLDDYANNGHESYEDDLYDDEDNDDQANESVDPTSSYLDQISRDILFVNNTGDHSQLMDENILNWSMKLSSHDQFAKRSRSRSPKRAKQWKNFANFQSQNRLLSTQFQNFNQLKNFQQLKLEQEQEQSQSQQYNKKSLSTTSWGKLKNSKSNSSNIGLSNQKHHFCEIICLVFYPPWPNPQRLKGLEKKKKNLKISKSKKFFIQENFFILKFLFFLSKVAKNNCFGLNFKKSFLILEYIYIYVNYGDMIIKIDSVCLTKHLAYYSHTRPLYLHSMTKRLTTDFNYGSNILGIAFIEQFVINKDHLNNSIKNDFAKIKSLGPSYFGHKPIQKTHVCLIKPYLENNSSYGSKSVNSSHFAYTLASNPHLYKVYQNSKGNLNSSNLDETATSTSGSDLSFQPAHQRQSRTVPQETQSAKKTSFSQLKQRSVSSCAIAANAQPIDNSAMKKSIGIQHEPEGADGRQHDHSSTILCMVVDKNGKLNKKDLLMAAAKAKAMADQAGMLKIQRPKTPASSKRSSSLFNSKHSLPDLTFLTHYSDKKAQPPLSTPITKPSPPNPQSAPGDLLKRKTLKSIKRYRQTKQNTEPCAIQMADQAHHLNTEETTEFKFERRTSLPFNKRGKNPLHPPNGKQPLKSCLKRKESHLKHSQSLQNNFVQEETSLAKSACMFVPFVGHLFSCDTDSSTRYIYYNNLEKSRLSKMYKQLTGQLYEDEEENGEEDEAKFGKSRQPEITKSDNDVRIKKAVKFKAVRRREPPHVSRPAPLLQYDTLIAMLKSSKEKKCKSVSGLGGKNSNAIEADTISMASLSESPPSEFKFSDDEDNLVVKTNPSQPDKVEHVKNLKRNFHTILLKDQKLNNLKEILLELKTHQEKQAKFDPTHCSSTTSSASFSANSSSTSTCSSITGPLNTSLETKESIEKLAGYLFDFLKQSLKPPSTDCLLPTSNIFKSTIDSPLLSLKKPNQLAESNTLTQTFSQYTQMWNLIECTMNANLELQRQPIKSEGPAPKCYFFLPKEAYLTMFQEINKFASSTNQTYLIDNSINTSQLRRKHHFMS</sequence>
<feature type="region of interest" description="Disordered" evidence="2">
    <location>
        <begin position="1029"/>
        <end position="1057"/>
    </location>
</feature>
<dbReference type="AlphaFoldDB" id="A0A3M7SZK3"/>
<evidence type="ECO:0000313" key="3">
    <source>
        <dbReference type="EMBL" id="RNA41186.1"/>
    </source>
</evidence>
<evidence type="ECO:0000256" key="2">
    <source>
        <dbReference type="SAM" id="MobiDB-lite"/>
    </source>
</evidence>
<feature type="coiled-coil region" evidence="1">
    <location>
        <begin position="46"/>
        <end position="73"/>
    </location>
</feature>
<dbReference type="Proteomes" id="UP000276133">
    <property type="component" value="Unassembled WGS sequence"/>
</dbReference>
<evidence type="ECO:0000313" key="4">
    <source>
        <dbReference type="Proteomes" id="UP000276133"/>
    </source>
</evidence>
<evidence type="ECO:0000256" key="1">
    <source>
        <dbReference type="SAM" id="Coils"/>
    </source>
</evidence>
<dbReference type="EMBL" id="REGN01000533">
    <property type="protein sequence ID" value="RNA41186.1"/>
    <property type="molecule type" value="Genomic_DNA"/>
</dbReference>
<comment type="caution">
    <text evidence="3">The sequence shown here is derived from an EMBL/GenBank/DDBJ whole genome shotgun (WGS) entry which is preliminary data.</text>
</comment>
<proteinExistence type="predicted"/>